<dbReference type="InterPro" id="IPR002491">
    <property type="entry name" value="ABC_transptr_periplasmic_BD"/>
</dbReference>
<evidence type="ECO:0000256" key="2">
    <source>
        <dbReference type="SAM" id="Phobius"/>
    </source>
</evidence>
<gene>
    <name evidence="4" type="ORF">DU000_00065</name>
</gene>
<dbReference type="SUPFAM" id="SSF53807">
    <property type="entry name" value="Helical backbone' metal receptor"/>
    <property type="match status" value="1"/>
</dbReference>
<feature type="domain" description="Fe/B12 periplasmic-binding" evidence="3">
    <location>
        <begin position="37"/>
        <end position="287"/>
    </location>
</feature>
<keyword evidence="2" id="KW-0812">Transmembrane</keyword>
<dbReference type="Proteomes" id="UP000252357">
    <property type="component" value="Unassembled WGS sequence"/>
</dbReference>
<reference evidence="4 5" key="1">
    <citation type="journal article" date="2018" name="Int. J. Syst. Evol. Microbiol.">
        <title>Parvibium lacunae gen. nov., sp. nov., a new member of the family Alcaligenaceae isolated from a freshwater pond.</title>
        <authorList>
            <person name="Chen W.M."/>
            <person name="Xie P.B."/>
            <person name="Hsu M.Y."/>
            <person name="Sheu S.Y."/>
        </authorList>
    </citation>
    <scope>NUCLEOTIDE SEQUENCE [LARGE SCALE GENOMIC DNA]</scope>
    <source>
        <strain evidence="4 5">KMB9</strain>
    </source>
</reference>
<evidence type="ECO:0000256" key="1">
    <source>
        <dbReference type="ARBA" id="ARBA00022729"/>
    </source>
</evidence>
<dbReference type="EMBL" id="QPGB01000001">
    <property type="protein sequence ID" value="RCS59194.1"/>
    <property type="molecule type" value="Genomic_DNA"/>
</dbReference>
<dbReference type="Gene3D" id="3.40.50.1980">
    <property type="entry name" value="Nitrogenase molybdenum iron protein domain"/>
    <property type="match status" value="2"/>
</dbReference>
<evidence type="ECO:0000313" key="5">
    <source>
        <dbReference type="Proteomes" id="UP000252357"/>
    </source>
</evidence>
<comment type="caution">
    <text evidence="4">The sequence shown here is derived from an EMBL/GenBank/DDBJ whole genome shotgun (WGS) entry which is preliminary data.</text>
</comment>
<feature type="transmembrane region" description="Helical" evidence="2">
    <location>
        <begin position="9"/>
        <end position="29"/>
    </location>
</feature>
<dbReference type="PANTHER" id="PTHR30535:SF34">
    <property type="entry name" value="MOLYBDATE-BINDING PROTEIN MOLA"/>
    <property type="match status" value="1"/>
</dbReference>
<dbReference type="InterPro" id="IPR054828">
    <property type="entry name" value="Vit_B12_bind_prot"/>
</dbReference>
<accession>A0A368L6F4</accession>
<evidence type="ECO:0000259" key="3">
    <source>
        <dbReference type="PROSITE" id="PS50983"/>
    </source>
</evidence>
<dbReference type="PROSITE" id="PS50983">
    <property type="entry name" value="FE_B12_PBP"/>
    <property type="match status" value="1"/>
</dbReference>
<sequence length="291" mass="31515">MCGRGAGSAALRLIVTVIVMMIVAALPLVTKAAAPQRIISLVPSLTESVCALQLCERLVGVDRHSNWPGRVQALPKLGGLDDVQLERVVALKPDLVLAAPSARIVPRLRSLGVNVVVLNPQTQAEIERTFRELGKRLEAEPAAEQAIEKIQAQIQQAQQLVPAWVKAQRVYFEVASTPFAAGPASFIGELMQRLGLHNIIPPELGVFPQINPEFVVRQQPQIILIAQNAQAGLAQRPAWASLPALKQQQICAFPAAEYDILVRPGPRLGEAALLMARCLQRFTQSASSSNH</sequence>
<dbReference type="InterPro" id="IPR050902">
    <property type="entry name" value="ABC_Transporter_SBP"/>
</dbReference>
<keyword evidence="5" id="KW-1185">Reference proteome</keyword>
<evidence type="ECO:0000313" key="4">
    <source>
        <dbReference type="EMBL" id="RCS59194.1"/>
    </source>
</evidence>
<name>A0A368L6F4_9BURK</name>
<dbReference type="GO" id="GO:0071281">
    <property type="term" value="P:cellular response to iron ion"/>
    <property type="evidence" value="ECO:0007669"/>
    <property type="project" value="TreeGrafter"/>
</dbReference>
<keyword evidence="1" id="KW-0732">Signal</keyword>
<organism evidence="4 5">
    <name type="scientific">Parvibium lacunae</name>
    <dbReference type="NCBI Taxonomy" id="1888893"/>
    <lineage>
        <taxon>Bacteria</taxon>
        <taxon>Pseudomonadati</taxon>
        <taxon>Pseudomonadota</taxon>
        <taxon>Betaproteobacteria</taxon>
        <taxon>Burkholderiales</taxon>
        <taxon>Alcaligenaceae</taxon>
        <taxon>Parvibium</taxon>
    </lineage>
</organism>
<dbReference type="Pfam" id="PF01497">
    <property type="entry name" value="Peripla_BP_2"/>
    <property type="match status" value="1"/>
</dbReference>
<keyword evidence="2" id="KW-1133">Transmembrane helix</keyword>
<dbReference type="PANTHER" id="PTHR30535">
    <property type="entry name" value="VITAMIN B12-BINDING PROTEIN"/>
    <property type="match status" value="1"/>
</dbReference>
<keyword evidence="2" id="KW-0472">Membrane</keyword>
<dbReference type="AlphaFoldDB" id="A0A368L6F4"/>
<proteinExistence type="predicted"/>
<dbReference type="NCBIfam" id="NF038402">
    <property type="entry name" value="TroA_like"/>
    <property type="match status" value="1"/>
</dbReference>
<protein>
    <submittedName>
        <fullName evidence="4">ABC transporter substrate-binding protein</fullName>
    </submittedName>
</protein>